<dbReference type="PANTHER" id="PTHR12936">
    <property type="entry name" value="ANAPHASE-PROMOTING COMPLEX 10"/>
    <property type="match status" value="1"/>
</dbReference>
<evidence type="ECO:0000256" key="5">
    <source>
        <dbReference type="ARBA" id="ARBA00023306"/>
    </source>
</evidence>
<accession>A0A9P6H0T8</accession>
<dbReference type="AlphaFoldDB" id="A0A9P6H0T8"/>
<keyword evidence="5" id="KW-0131">Cell cycle</keyword>
<dbReference type="PANTHER" id="PTHR12936:SF0">
    <property type="entry name" value="ANAPHASE-PROMOTING COMPLEX SUBUNIT 10"/>
    <property type="match status" value="1"/>
</dbReference>
<feature type="domain" description="DOC" evidence="6">
    <location>
        <begin position="1"/>
        <end position="136"/>
    </location>
</feature>
<organism evidence="7 8">
    <name type="scientific">Nosema granulosis</name>
    <dbReference type="NCBI Taxonomy" id="83296"/>
    <lineage>
        <taxon>Eukaryota</taxon>
        <taxon>Fungi</taxon>
        <taxon>Fungi incertae sedis</taxon>
        <taxon>Microsporidia</taxon>
        <taxon>Nosematidae</taxon>
        <taxon>Nosema</taxon>
    </lineage>
</organism>
<evidence type="ECO:0000256" key="4">
    <source>
        <dbReference type="ARBA" id="ARBA00022786"/>
    </source>
</evidence>
<evidence type="ECO:0000313" key="8">
    <source>
        <dbReference type="Proteomes" id="UP000740883"/>
    </source>
</evidence>
<dbReference type="InterPro" id="IPR004939">
    <property type="entry name" value="APC_su10/DOC_dom"/>
</dbReference>
<dbReference type="SUPFAM" id="SSF49785">
    <property type="entry name" value="Galactose-binding domain-like"/>
    <property type="match status" value="1"/>
</dbReference>
<dbReference type="Pfam" id="PF03256">
    <property type="entry name" value="ANAPC10"/>
    <property type="match status" value="1"/>
</dbReference>
<keyword evidence="2" id="KW-0132">Cell division</keyword>
<keyword evidence="8" id="KW-1185">Reference proteome</keyword>
<sequence>MDIRLSSYKRGHGIEELFSKDIQNYWSTDDVLPHGIQIKFNKLTYIEEIRMYLSYSQDDSYTPQEIEVRCGLIESEMTPITNMTLVEPEGFFSLSVKEKCFYLQIIILSNHQDGKDSHVRHLKLMETKNKELFINI</sequence>
<dbReference type="InterPro" id="IPR008979">
    <property type="entry name" value="Galactose-bd-like_sf"/>
</dbReference>
<keyword evidence="3" id="KW-0498">Mitosis</keyword>
<dbReference type="GO" id="GO:0031145">
    <property type="term" value="P:anaphase-promoting complex-dependent catabolic process"/>
    <property type="evidence" value="ECO:0007669"/>
    <property type="project" value="InterPro"/>
</dbReference>
<dbReference type="OrthoDB" id="24948at2759"/>
<evidence type="ECO:0000259" key="6">
    <source>
        <dbReference type="PROSITE" id="PS51284"/>
    </source>
</evidence>
<dbReference type="GO" id="GO:0070979">
    <property type="term" value="P:protein K11-linked ubiquitination"/>
    <property type="evidence" value="ECO:0007669"/>
    <property type="project" value="TreeGrafter"/>
</dbReference>
<dbReference type="GO" id="GO:0005680">
    <property type="term" value="C:anaphase-promoting complex"/>
    <property type="evidence" value="ECO:0007669"/>
    <property type="project" value="InterPro"/>
</dbReference>
<dbReference type="PROSITE" id="PS51284">
    <property type="entry name" value="DOC"/>
    <property type="match status" value="1"/>
</dbReference>
<protein>
    <submittedName>
        <fullName evidence="7">Anaphase-promoting complex subunit 10</fullName>
    </submittedName>
</protein>
<dbReference type="EMBL" id="SBJO01000019">
    <property type="protein sequence ID" value="KAF9764511.1"/>
    <property type="molecule type" value="Genomic_DNA"/>
</dbReference>
<dbReference type="Gene3D" id="2.60.120.260">
    <property type="entry name" value="Galactose-binding domain-like"/>
    <property type="match status" value="1"/>
</dbReference>
<evidence type="ECO:0000313" key="7">
    <source>
        <dbReference type="EMBL" id="KAF9764511.1"/>
    </source>
</evidence>
<dbReference type="InterPro" id="IPR016901">
    <property type="entry name" value="APC10/Doc1"/>
</dbReference>
<proteinExistence type="inferred from homology"/>
<evidence type="ECO:0000256" key="1">
    <source>
        <dbReference type="ARBA" id="ARBA00006762"/>
    </source>
</evidence>
<dbReference type="PIRSF" id="PIRSF028841">
    <property type="entry name" value="APC10_sub"/>
    <property type="match status" value="1"/>
</dbReference>
<gene>
    <name evidence="7" type="primary">APC10</name>
    <name evidence="7" type="ORF">NGRA_0508</name>
</gene>
<evidence type="ECO:0000256" key="2">
    <source>
        <dbReference type="ARBA" id="ARBA00022618"/>
    </source>
</evidence>
<comment type="caution">
    <text evidence="7">The sequence shown here is derived from an EMBL/GenBank/DDBJ whole genome shotgun (WGS) entry which is preliminary data.</text>
</comment>
<keyword evidence="4" id="KW-0833">Ubl conjugation pathway</keyword>
<dbReference type="SMART" id="SM01337">
    <property type="entry name" value="APC10"/>
    <property type="match status" value="1"/>
</dbReference>
<dbReference type="Proteomes" id="UP000740883">
    <property type="component" value="Unassembled WGS sequence"/>
</dbReference>
<reference evidence="7 8" key="1">
    <citation type="journal article" date="2020" name="Genome Biol. Evol.">
        <title>Comparative genomics of strictly vertically transmitted, feminizing microsporidia endosymbionts of amphipod crustaceans.</title>
        <authorList>
            <person name="Cormier A."/>
            <person name="Chebbi M.A."/>
            <person name="Giraud I."/>
            <person name="Wattier R."/>
            <person name="Teixeira M."/>
            <person name="Gilbert C."/>
            <person name="Rigaud T."/>
            <person name="Cordaux R."/>
        </authorList>
    </citation>
    <scope>NUCLEOTIDE SEQUENCE [LARGE SCALE GENOMIC DNA]</scope>
    <source>
        <strain evidence="7 8">Ou3-Ou53</strain>
    </source>
</reference>
<comment type="similarity">
    <text evidence="1">Belongs to the APC10 family.</text>
</comment>
<dbReference type="GO" id="GO:0051301">
    <property type="term" value="P:cell division"/>
    <property type="evidence" value="ECO:0007669"/>
    <property type="project" value="UniProtKB-KW"/>
</dbReference>
<evidence type="ECO:0000256" key="3">
    <source>
        <dbReference type="ARBA" id="ARBA00022776"/>
    </source>
</evidence>
<name>A0A9P6H0T8_9MICR</name>